<dbReference type="InterPro" id="IPR001173">
    <property type="entry name" value="Glyco_trans_2-like"/>
</dbReference>
<dbReference type="CDD" id="cd00761">
    <property type="entry name" value="Glyco_tranf_GTA_type"/>
    <property type="match status" value="1"/>
</dbReference>
<keyword evidence="3" id="KW-1185">Reference proteome</keyword>
<dbReference type="PATRIC" id="fig|137591.25.peg.256"/>
<dbReference type="GO" id="GO:0016757">
    <property type="term" value="F:glycosyltransferase activity"/>
    <property type="evidence" value="ECO:0007669"/>
    <property type="project" value="UniProtKB-KW"/>
</dbReference>
<organism evidence="2 3">
    <name type="scientific">Weissella cibaria</name>
    <dbReference type="NCBI Taxonomy" id="137591"/>
    <lineage>
        <taxon>Bacteria</taxon>
        <taxon>Bacillati</taxon>
        <taxon>Bacillota</taxon>
        <taxon>Bacilli</taxon>
        <taxon>Lactobacillales</taxon>
        <taxon>Lactobacillaceae</taxon>
        <taxon>Weissella</taxon>
    </lineage>
</organism>
<evidence type="ECO:0000313" key="2">
    <source>
        <dbReference type="EMBL" id="KIU22751.1"/>
    </source>
</evidence>
<dbReference type="RefSeq" id="WP_052497269.1">
    <property type="nucleotide sequence ID" value="NZ_JALOCT010000002.1"/>
</dbReference>
<comment type="caution">
    <text evidence="2">The sequence shown here is derived from an EMBL/GenBank/DDBJ whole genome shotgun (WGS) entry which is preliminary data.</text>
</comment>
<name>A0A0D1M3R0_9LACO</name>
<dbReference type="AlphaFoldDB" id="A0A0D1M3R0"/>
<proteinExistence type="predicted"/>
<dbReference type="Pfam" id="PF00535">
    <property type="entry name" value="Glycos_transf_2"/>
    <property type="match status" value="1"/>
</dbReference>
<dbReference type="EC" id="2.4.-.-" evidence="2"/>
<keyword evidence="2" id="KW-0808">Transferase</keyword>
<dbReference type="Proteomes" id="UP000032287">
    <property type="component" value="Unassembled WGS sequence"/>
</dbReference>
<dbReference type="PANTHER" id="PTHR43685">
    <property type="entry name" value="GLYCOSYLTRANSFERASE"/>
    <property type="match status" value="1"/>
</dbReference>
<accession>A0A0D1M3R0</accession>
<protein>
    <submittedName>
        <fullName evidence="2">EpsH_1 protein</fullName>
        <ecNumber evidence="2">2.4.-.-</ecNumber>
    </submittedName>
</protein>
<dbReference type="InterPro" id="IPR050834">
    <property type="entry name" value="Glycosyltransf_2"/>
</dbReference>
<dbReference type="PANTHER" id="PTHR43685:SF2">
    <property type="entry name" value="GLYCOSYLTRANSFERASE 2-LIKE DOMAIN-CONTAINING PROTEIN"/>
    <property type="match status" value="1"/>
</dbReference>
<dbReference type="STRING" id="137591.AO080_03150"/>
<dbReference type="EMBL" id="JWHU01000001">
    <property type="protein sequence ID" value="KIU22751.1"/>
    <property type="molecule type" value="Genomic_DNA"/>
</dbReference>
<evidence type="ECO:0000313" key="3">
    <source>
        <dbReference type="Proteomes" id="UP000032287"/>
    </source>
</evidence>
<dbReference type="SUPFAM" id="SSF53448">
    <property type="entry name" value="Nucleotide-diphospho-sugar transferases"/>
    <property type="match status" value="1"/>
</dbReference>
<feature type="domain" description="Glycosyltransferase 2-like" evidence="1">
    <location>
        <begin position="4"/>
        <end position="164"/>
    </location>
</feature>
<keyword evidence="2" id="KW-0328">Glycosyltransferase</keyword>
<evidence type="ECO:0000259" key="1">
    <source>
        <dbReference type="Pfam" id="PF00535"/>
    </source>
</evidence>
<reference evidence="2 3" key="1">
    <citation type="journal article" date="2015" name="Microbiology (Mosc.)">
        <title>Genomics of the Weissella cibaria species with an examination of its metabolic traits.</title>
        <authorList>
            <person name="Lynch K.M."/>
            <person name="Lucid A."/>
            <person name="Arendt E.K."/>
            <person name="Sleator R.D."/>
            <person name="Lucey B."/>
            <person name="Coffey A."/>
        </authorList>
    </citation>
    <scope>NUCLEOTIDE SEQUENCE [LARGE SCALE GENOMIC DNA]</scope>
    <source>
        <strain evidence="2 3">MG1</strain>
    </source>
</reference>
<dbReference type="InterPro" id="IPR029044">
    <property type="entry name" value="Nucleotide-diphossugar_trans"/>
</dbReference>
<sequence length="173" mass="19741">MQISIVIPMYNSASYIQDLLQDLKNQTSPNFKIIIVDDCSNDNSVKTVENMRIPNLSLISLDCNVGRSEARNVGLTHVETDFVVFIDSDDRVSRYFIEGFEKIHEFSPDSDLMIIGWTNKFSSLKALPSKLSPKILSNHELMLNVLNDKKVFYSLWNKAFSVDKIRDNGMLLC</sequence>
<gene>
    <name evidence="2" type="primary">epsH_1</name>
    <name evidence="2" type="ORF">QX99_00260</name>
</gene>
<dbReference type="Gene3D" id="3.90.550.10">
    <property type="entry name" value="Spore Coat Polysaccharide Biosynthesis Protein SpsA, Chain A"/>
    <property type="match status" value="1"/>
</dbReference>